<dbReference type="PANTHER" id="PTHR23505:SF79">
    <property type="entry name" value="PROTEIN SPINSTER"/>
    <property type="match status" value="1"/>
</dbReference>
<proteinExistence type="inferred from homology"/>
<evidence type="ECO:0000256" key="2">
    <source>
        <dbReference type="ARBA" id="ARBA00022448"/>
    </source>
</evidence>
<feature type="compositionally biased region" description="Polar residues" evidence="7">
    <location>
        <begin position="373"/>
        <end position="383"/>
    </location>
</feature>
<dbReference type="GO" id="GO:0016020">
    <property type="term" value="C:membrane"/>
    <property type="evidence" value="ECO:0007669"/>
    <property type="project" value="UniProtKB-SubCell"/>
</dbReference>
<evidence type="ECO:0000256" key="7">
    <source>
        <dbReference type="SAM" id="MobiDB-lite"/>
    </source>
</evidence>
<keyword evidence="5 8" id="KW-0472">Membrane</keyword>
<keyword evidence="3 8" id="KW-0812">Transmembrane</keyword>
<accession>A0A2P6TY33</accession>
<dbReference type="Gene3D" id="1.20.1250.20">
    <property type="entry name" value="MFS general substrate transporter like domains"/>
    <property type="match status" value="1"/>
</dbReference>
<organism evidence="10 11">
    <name type="scientific">Chlorella sorokiniana</name>
    <name type="common">Freshwater green alga</name>
    <dbReference type="NCBI Taxonomy" id="3076"/>
    <lineage>
        <taxon>Eukaryota</taxon>
        <taxon>Viridiplantae</taxon>
        <taxon>Chlorophyta</taxon>
        <taxon>core chlorophytes</taxon>
        <taxon>Trebouxiophyceae</taxon>
        <taxon>Chlorellales</taxon>
        <taxon>Chlorellaceae</taxon>
        <taxon>Chlorella clade</taxon>
        <taxon>Chlorella</taxon>
    </lineage>
</organism>
<gene>
    <name evidence="10" type="ORF">C2E21_2203</name>
</gene>
<dbReference type="EMBL" id="LHPG02000004">
    <property type="protein sequence ID" value="PRW58958.1"/>
    <property type="molecule type" value="Genomic_DNA"/>
</dbReference>
<name>A0A2P6TY33_CHLSO</name>
<feature type="compositionally biased region" description="Low complexity" evidence="7">
    <location>
        <begin position="384"/>
        <end position="397"/>
    </location>
</feature>
<dbReference type="InterPro" id="IPR011701">
    <property type="entry name" value="MFS"/>
</dbReference>
<dbReference type="GO" id="GO:0022857">
    <property type="term" value="F:transmembrane transporter activity"/>
    <property type="evidence" value="ECO:0007669"/>
    <property type="project" value="InterPro"/>
</dbReference>
<dbReference type="OrthoDB" id="440755at2759"/>
<evidence type="ECO:0000256" key="5">
    <source>
        <dbReference type="ARBA" id="ARBA00023136"/>
    </source>
</evidence>
<comment type="subcellular location">
    <subcellularLocation>
        <location evidence="1">Membrane</location>
        <topology evidence="1">Multi-pass membrane protein</topology>
    </subcellularLocation>
</comment>
<dbReference type="PANTHER" id="PTHR23505">
    <property type="entry name" value="SPINSTER"/>
    <property type="match status" value="1"/>
</dbReference>
<dbReference type="STRING" id="3076.A0A2P6TY33"/>
<feature type="domain" description="Major facilitator superfamily (MFS) profile" evidence="9">
    <location>
        <begin position="1"/>
        <end position="331"/>
    </location>
</feature>
<evidence type="ECO:0000313" key="10">
    <source>
        <dbReference type="EMBL" id="PRW58958.1"/>
    </source>
</evidence>
<dbReference type="Pfam" id="PF07690">
    <property type="entry name" value="MFS_1"/>
    <property type="match status" value="1"/>
</dbReference>
<dbReference type="Proteomes" id="UP000239899">
    <property type="component" value="Unassembled WGS sequence"/>
</dbReference>
<reference evidence="10 11" key="1">
    <citation type="journal article" date="2018" name="Plant J.">
        <title>Genome sequences of Chlorella sorokiniana UTEX 1602 and Micractinium conductrix SAG 241.80: implications to maltose excretion by a green alga.</title>
        <authorList>
            <person name="Arriola M.B."/>
            <person name="Velmurugan N."/>
            <person name="Zhang Y."/>
            <person name="Plunkett M.H."/>
            <person name="Hondzo H."/>
            <person name="Barney B.M."/>
        </authorList>
    </citation>
    <scope>NUCLEOTIDE SEQUENCE [LARGE SCALE GENOMIC DNA]</scope>
    <source>
        <strain evidence="11">UTEX 1602</strain>
    </source>
</reference>
<feature type="region of interest" description="Disordered" evidence="7">
    <location>
        <begin position="351"/>
        <end position="403"/>
    </location>
</feature>
<comment type="caution">
    <text evidence="10">The sequence shown here is derived from an EMBL/GenBank/DDBJ whole genome shotgun (WGS) entry which is preliminary data.</text>
</comment>
<keyword evidence="4 8" id="KW-1133">Transmembrane helix</keyword>
<dbReference type="SUPFAM" id="SSF103473">
    <property type="entry name" value="MFS general substrate transporter"/>
    <property type="match status" value="1"/>
</dbReference>
<keyword evidence="2" id="KW-0813">Transport</keyword>
<feature type="transmembrane region" description="Helical" evidence="8">
    <location>
        <begin position="174"/>
        <end position="195"/>
    </location>
</feature>
<protein>
    <submittedName>
        <fullName evidence="10">MFS family transporter: sugar</fullName>
    </submittedName>
</protein>
<dbReference type="InterPro" id="IPR036259">
    <property type="entry name" value="MFS_trans_sf"/>
</dbReference>
<dbReference type="AlphaFoldDB" id="A0A2P6TY33"/>
<evidence type="ECO:0000256" key="1">
    <source>
        <dbReference type="ARBA" id="ARBA00004141"/>
    </source>
</evidence>
<sequence length="403" mass="43341">MLTIFVTNYWQLFTLRLLTGIALGGALPVVFSLLGDLYDTSRRAGVSSMVQLATGIGLAAGQGIAGFVGPAWGWRWPFVIVSVPAVAAATFMLYTCHEPKRGGTEAALQAQFQEHSLFAYNEQLTWRKLGRLLLIPTNMLVISQGLFGCLPWGMILTYLNDYLSQNKGLSIQTATLVLLILGIGGAVGVLGGGWVGQWCYNRRKWSMPVFIGVCTVLGTLPMLWLVNADVAAVPALTVMFAFLSGALSGTVGPNMRAMMLNVNEPETRGIALALQTMLDDLGKGLGPVFVAFFIERLGRTGAFNLSTLGWVPCGLLLLGTACTLARDEAAMQHRLHKVLSSYTFSSTALDRMAEQEQEEQQQQDGEGGGGSDAWQQRHGQQWAGSSIGRHSSSGSLGIERAPP</sequence>
<comment type="similarity">
    <text evidence="6">Belongs to the major facilitator superfamily. Spinster (TC 2.A.1.49) family.</text>
</comment>
<dbReference type="PROSITE" id="PS50850">
    <property type="entry name" value="MFS"/>
    <property type="match status" value="1"/>
</dbReference>
<evidence type="ECO:0000256" key="3">
    <source>
        <dbReference type="ARBA" id="ARBA00022692"/>
    </source>
</evidence>
<feature type="transmembrane region" description="Helical" evidence="8">
    <location>
        <begin position="232"/>
        <end position="251"/>
    </location>
</feature>
<keyword evidence="11" id="KW-1185">Reference proteome</keyword>
<evidence type="ECO:0000256" key="4">
    <source>
        <dbReference type="ARBA" id="ARBA00022989"/>
    </source>
</evidence>
<feature type="transmembrane region" description="Helical" evidence="8">
    <location>
        <begin position="12"/>
        <end position="34"/>
    </location>
</feature>
<dbReference type="InterPro" id="IPR044770">
    <property type="entry name" value="MFS_spinster-like"/>
</dbReference>
<evidence type="ECO:0000259" key="9">
    <source>
        <dbReference type="PROSITE" id="PS50850"/>
    </source>
</evidence>
<evidence type="ECO:0000256" key="6">
    <source>
        <dbReference type="ARBA" id="ARBA00024338"/>
    </source>
</evidence>
<feature type="transmembrane region" description="Helical" evidence="8">
    <location>
        <begin position="74"/>
        <end position="94"/>
    </location>
</feature>
<feature type="transmembrane region" description="Helical" evidence="8">
    <location>
        <begin position="132"/>
        <end position="154"/>
    </location>
</feature>
<evidence type="ECO:0000313" key="11">
    <source>
        <dbReference type="Proteomes" id="UP000239899"/>
    </source>
</evidence>
<evidence type="ECO:0000256" key="8">
    <source>
        <dbReference type="SAM" id="Phobius"/>
    </source>
</evidence>
<dbReference type="InterPro" id="IPR020846">
    <property type="entry name" value="MFS_dom"/>
</dbReference>
<feature type="transmembrane region" description="Helical" evidence="8">
    <location>
        <begin position="207"/>
        <end position="226"/>
    </location>
</feature>